<evidence type="ECO:0000256" key="3">
    <source>
        <dbReference type="SAM" id="Coils"/>
    </source>
</evidence>
<sequence>MNRRRQVTRPHAYTLSRLLWRTQLRGILLAMSLTALTLTLLGVLALRNYAEYQLHLLARSLGYTLEAAVVFRDAAAVQESLELIAAPEDLAEVRVLDSQRSLLVDWQRPATHGWSALERGLADLLLSQPLRYPIQYQGRTVGELQLSSQGSNLSRFLQNGALALLLCLALGSLVANLYSRRTQRELMAPLRAFSAVARTIARERTFARRVPSSPIVELHELGEDFNQLLDEIEAWQNQLQRENASLAHQASHDPLTGLPNRSQFEPALTRAVRQAKLTGGRFALLFLDCNRFKAINDELGHGAGDQVLISIAERLRSQLREEDLVARLGGDEFAVLLSPMHDLEDAQRIADKILASMLPPIPLTGSSEIVASLSIGIAIYPQDASSLDELLQQADTAMYRAKRNQSGRQAASLR</sequence>
<evidence type="ECO:0000259" key="6">
    <source>
        <dbReference type="PROSITE" id="PS50887"/>
    </source>
</evidence>
<keyword evidence="4" id="KW-1133">Transmembrane helix</keyword>
<dbReference type="GeneID" id="57395807"/>
<protein>
    <submittedName>
        <fullName evidence="7">Diguanylate cyclase</fullName>
    </submittedName>
</protein>
<dbReference type="Proteomes" id="UP000501237">
    <property type="component" value="Chromosome"/>
</dbReference>
<dbReference type="InterPro" id="IPR052163">
    <property type="entry name" value="DGC-Regulatory_Protein"/>
</dbReference>
<dbReference type="FunFam" id="3.30.70.270:FF:000001">
    <property type="entry name" value="Diguanylate cyclase domain protein"/>
    <property type="match status" value="1"/>
</dbReference>
<feature type="coiled-coil region" evidence="3">
    <location>
        <begin position="218"/>
        <end position="245"/>
    </location>
</feature>
<dbReference type="InterPro" id="IPR029787">
    <property type="entry name" value="Nucleotide_cyclase"/>
</dbReference>
<dbReference type="GO" id="GO:0003824">
    <property type="term" value="F:catalytic activity"/>
    <property type="evidence" value="ECO:0007669"/>
    <property type="project" value="UniProtKB-ARBA"/>
</dbReference>
<evidence type="ECO:0000313" key="8">
    <source>
        <dbReference type="Proteomes" id="UP000501237"/>
    </source>
</evidence>
<name>A0A679GFT5_9GAMM</name>
<dbReference type="PROSITE" id="PS50885">
    <property type="entry name" value="HAMP"/>
    <property type="match status" value="1"/>
</dbReference>
<feature type="domain" description="GGDEF" evidence="6">
    <location>
        <begin position="280"/>
        <end position="414"/>
    </location>
</feature>
<dbReference type="KEGG" id="poj:PtoMrB4_05960"/>
<dbReference type="GO" id="GO:0005886">
    <property type="term" value="C:plasma membrane"/>
    <property type="evidence" value="ECO:0007669"/>
    <property type="project" value="UniProtKB-SubCell"/>
</dbReference>
<dbReference type="GO" id="GO:0007165">
    <property type="term" value="P:signal transduction"/>
    <property type="evidence" value="ECO:0007669"/>
    <property type="project" value="InterPro"/>
</dbReference>
<dbReference type="PROSITE" id="PS50887">
    <property type="entry name" value="GGDEF"/>
    <property type="match status" value="1"/>
</dbReference>
<dbReference type="Pfam" id="PF00990">
    <property type="entry name" value="GGDEF"/>
    <property type="match status" value="1"/>
</dbReference>
<evidence type="ECO:0000256" key="4">
    <source>
        <dbReference type="SAM" id="Phobius"/>
    </source>
</evidence>
<dbReference type="PANTHER" id="PTHR46663">
    <property type="entry name" value="DIGUANYLATE CYCLASE DGCT-RELATED"/>
    <property type="match status" value="1"/>
</dbReference>
<dbReference type="RefSeq" id="WP_172432480.1">
    <property type="nucleotide sequence ID" value="NZ_AP022642.1"/>
</dbReference>
<keyword evidence="4" id="KW-0812">Transmembrane</keyword>
<accession>A0A679GFT5</accession>
<organism evidence="7 8">
    <name type="scientific">Metapseudomonas otitidis</name>
    <dbReference type="NCBI Taxonomy" id="319939"/>
    <lineage>
        <taxon>Bacteria</taxon>
        <taxon>Pseudomonadati</taxon>
        <taxon>Pseudomonadota</taxon>
        <taxon>Gammaproteobacteria</taxon>
        <taxon>Pseudomonadales</taxon>
        <taxon>Pseudomonadaceae</taxon>
        <taxon>Metapseudomonas</taxon>
    </lineage>
</organism>
<dbReference type="Gene3D" id="3.30.70.270">
    <property type="match status" value="1"/>
</dbReference>
<feature type="transmembrane region" description="Helical" evidence="4">
    <location>
        <begin position="26"/>
        <end position="46"/>
    </location>
</feature>
<dbReference type="SUPFAM" id="SSF55073">
    <property type="entry name" value="Nucleotide cyclase"/>
    <property type="match status" value="1"/>
</dbReference>
<dbReference type="SMART" id="SM00304">
    <property type="entry name" value="HAMP"/>
    <property type="match status" value="1"/>
</dbReference>
<dbReference type="EMBL" id="AP022642">
    <property type="protein sequence ID" value="BCA26619.1"/>
    <property type="molecule type" value="Genomic_DNA"/>
</dbReference>
<dbReference type="CDD" id="cd01949">
    <property type="entry name" value="GGDEF"/>
    <property type="match status" value="1"/>
</dbReference>
<dbReference type="InterPro" id="IPR033417">
    <property type="entry name" value="CHASE8"/>
</dbReference>
<dbReference type="InterPro" id="IPR043128">
    <property type="entry name" value="Rev_trsase/Diguanyl_cyclase"/>
</dbReference>
<dbReference type="AlphaFoldDB" id="A0A679GFT5"/>
<dbReference type="NCBIfam" id="TIGR00254">
    <property type="entry name" value="GGDEF"/>
    <property type="match status" value="1"/>
</dbReference>
<feature type="domain" description="HAMP" evidence="5">
    <location>
        <begin position="184"/>
        <end position="237"/>
    </location>
</feature>
<gene>
    <name evidence="7" type="primary">tpbB</name>
    <name evidence="7" type="ORF">PtoMrB4_05960</name>
</gene>
<dbReference type="PANTHER" id="PTHR46663:SF2">
    <property type="entry name" value="GGDEF DOMAIN-CONTAINING PROTEIN"/>
    <property type="match status" value="1"/>
</dbReference>
<evidence type="ECO:0000313" key="7">
    <source>
        <dbReference type="EMBL" id="BCA26619.1"/>
    </source>
</evidence>
<comment type="subcellular location">
    <subcellularLocation>
        <location evidence="2">Cell inner membrane</location>
    </subcellularLocation>
</comment>
<keyword evidence="3" id="KW-0175">Coiled coil</keyword>
<dbReference type="Pfam" id="PF17152">
    <property type="entry name" value="CHASE8"/>
    <property type="match status" value="1"/>
</dbReference>
<proteinExistence type="predicted"/>
<dbReference type="InterPro" id="IPR003660">
    <property type="entry name" value="HAMP_dom"/>
</dbReference>
<reference evidence="7 8" key="1">
    <citation type="journal article" date="2020" name="Microbiol. Resour. Announc.">
        <title>Complete genome sequence of Pseudomonas otitidis strain MrB4, isolated from Lake Biwa in Japan.</title>
        <authorList>
            <person name="Miyazaki K."/>
            <person name="Hase E."/>
            <person name="Maruya T."/>
        </authorList>
    </citation>
    <scope>NUCLEOTIDE SEQUENCE [LARGE SCALE GENOMIC DNA]</scope>
    <source>
        <strain evidence="7 8">MrB4</strain>
    </source>
</reference>
<feature type="transmembrane region" description="Helical" evidence="4">
    <location>
        <begin position="156"/>
        <end position="178"/>
    </location>
</feature>
<dbReference type="InterPro" id="IPR000160">
    <property type="entry name" value="GGDEF_dom"/>
</dbReference>
<dbReference type="SMART" id="SM00267">
    <property type="entry name" value="GGDEF"/>
    <property type="match status" value="1"/>
</dbReference>
<evidence type="ECO:0000256" key="2">
    <source>
        <dbReference type="ARBA" id="ARBA00004533"/>
    </source>
</evidence>
<keyword evidence="4" id="KW-0472">Membrane</keyword>
<evidence type="ECO:0000256" key="1">
    <source>
        <dbReference type="ARBA" id="ARBA00001946"/>
    </source>
</evidence>
<dbReference type="Pfam" id="PF00672">
    <property type="entry name" value="HAMP"/>
    <property type="match status" value="1"/>
</dbReference>
<comment type="cofactor">
    <cofactor evidence="1">
        <name>Mg(2+)</name>
        <dbReference type="ChEBI" id="CHEBI:18420"/>
    </cofactor>
</comment>
<evidence type="ECO:0000259" key="5">
    <source>
        <dbReference type="PROSITE" id="PS50885"/>
    </source>
</evidence>